<dbReference type="Proteomes" id="UP000280819">
    <property type="component" value="Unassembled WGS sequence"/>
</dbReference>
<reference evidence="2 3" key="1">
    <citation type="submission" date="2018-11" db="EMBL/GenBank/DDBJ databases">
        <title>Genomes From Bacteria Associated with the Canine Oral Cavity: a Test Case for Automated Genome-Based Taxonomic Assignment.</title>
        <authorList>
            <person name="Coil D.A."/>
            <person name="Jospin G."/>
            <person name="Darling A.E."/>
            <person name="Wallis C."/>
            <person name="Davis I.J."/>
            <person name="Harris S."/>
            <person name="Eisen J.A."/>
            <person name="Holcombe L.J."/>
            <person name="O'Flynn C."/>
        </authorList>
    </citation>
    <scope>NUCLEOTIDE SEQUENCE [LARGE SCALE GENOMIC DNA]</scope>
    <source>
        <strain evidence="2 3">OH887_COT-365</strain>
    </source>
</reference>
<dbReference type="OrthoDB" id="7854965at2"/>
<gene>
    <name evidence="2" type="ORF">EII34_01110</name>
</gene>
<organism evidence="2 3">
    <name type="scientific">Arachnia propionica</name>
    <dbReference type="NCBI Taxonomy" id="1750"/>
    <lineage>
        <taxon>Bacteria</taxon>
        <taxon>Bacillati</taxon>
        <taxon>Actinomycetota</taxon>
        <taxon>Actinomycetes</taxon>
        <taxon>Propionibacteriales</taxon>
        <taxon>Propionibacteriaceae</taxon>
        <taxon>Arachnia</taxon>
    </lineage>
</organism>
<sequence>MNHTWSPPLPHSDAPLLVRTWFNDTAAWEDTRAACLIPTEEGFVADLEVLDHPDLREAPWQLLRQQGTPHGHPVLFIADHRAQIEPEHPVLVVSLHPDDQPPTFRCPAAELWSVENNLTLGNMDWEEFTGRTVDGVLPVFSG</sequence>
<name>A0A3P1TCV7_9ACTN</name>
<evidence type="ECO:0000313" key="2">
    <source>
        <dbReference type="EMBL" id="RRD07118.1"/>
    </source>
</evidence>
<accession>A0A3P1TCV7</accession>
<protein>
    <recommendedName>
        <fullName evidence="1">DUF6924 domain-containing protein</fullName>
    </recommendedName>
</protein>
<dbReference type="Pfam" id="PF21962">
    <property type="entry name" value="DUF6924"/>
    <property type="match status" value="1"/>
</dbReference>
<comment type="caution">
    <text evidence="2">The sequence shown here is derived from an EMBL/GenBank/DDBJ whole genome shotgun (WGS) entry which is preliminary data.</text>
</comment>
<feature type="domain" description="DUF6924" evidence="1">
    <location>
        <begin position="15"/>
        <end position="134"/>
    </location>
</feature>
<dbReference type="AlphaFoldDB" id="A0A3P1TCV7"/>
<evidence type="ECO:0000259" key="1">
    <source>
        <dbReference type="Pfam" id="PF21962"/>
    </source>
</evidence>
<dbReference type="RefSeq" id="WP_124841895.1">
    <property type="nucleotide sequence ID" value="NZ_RQZG01000001.1"/>
</dbReference>
<proteinExistence type="predicted"/>
<dbReference type="InterPro" id="IPR053832">
    <property type="entry name" value="DUF6924"/>
</dbReference>
<evidence type="ECO:0000313" key="3">
    <source>
        <dbReference type="Proteomes" id="UP000280819"/>
    </source>
</evidence>
<dbReference type="EMBL" id="RQZG01000001">
    <property type="protein sequence ID" value="RRD07118.1"/>
    <property type="molecule type" value="Genomic_DNA"/>
</dbReference>